<dbReference type="PANTHER" id="PTHR21327">
    <property type="entry name" value="GTP CYCLOHYDROLASE II-RELATED"/>
    <property type="match status" value="1"/>
</dbReference>
<dbReference type="GO" id="GO:0030145">
    <property type="term" value="F:manganese ion binding"/>
    <property type="evidence" value="ECO:0007669"/>
    <property type="project" value="UniProtKB-UniRule"/>
</dbReference>
<dbReference type="OrthoDB" id="9793111at2"/>
<accession>A0A1I2DKC5</accession>
<feature type="site" description="Essential for catalytic activity" evidence="7">
    <location>
        <position position="144"/>
    </location>
</feature>
<dbReference type="NCBIfam" id="TIGR00506">
    <property type="entry name" value="ribB"/>
    <property type="match status" value="1"/>
</dbReference>
<dbReference type="STRING" id="1177982.SAMN04489711_105249"/>
<dbReference type="InterPro" id="IPR000422">
    <property type="entry name" value="DHBP_synthase_RibB"/>
</dbReference>
<feature type="binding site" evidence="7">
    <location>
        <position position="44"/>
    </location>
    <ligand>
        <name>Mg(2+)</name>
        <dbReference type="ChEBI" id="CHEBI:18420"/>
        <label>2</label>
    </ligand>
</feature>
<keyword evidence="7 8" id="KW-0464">Manganese</keyword>
<dbReference type="AlphaFoldDB" id="A0A1I2DKC5"/>
<dbReference type="Gene3D" id="3.90.870.10">
    <property type="entry name" value="DHBP synthase"/>
    <property type="match status" value="1"/>
</dbReference>
<comment type="pathway">
    <text evidence="2 7 8">Cofactor biosynthesis; riboflavin biosynthesis; 2-hydroxy-3-oxobutyl phosphate from D-ribulose 5-phosphate: step 1/1.</text>
</comment>
<gene>
    <name evidence="7" type="primary">ribB</name>
    <name evidence="9" type="ORF">SAMN04489711_105249</name>
</gene>
<evidence type="ECO:0000256" key="3">
    <source>
        <dbReference type="ARBA" id="ARBA00012153"/>
    </source>
</evidence>
<dbReference type="HAMAP" id="MF_00180">
    <property type="entry name" value="RibB"/>
    <property type="match status" value="1"/>
</dbReference>
<keyword evidence="6 7" id="KW-0479">Metal-binding</keyword>
<evidence type="ECO:0000256" key="2">
    <source>
        <dbReference type="ARBA" id="ARBA00004904"/>
    </source>
</evidence>
<dbReference type="UniPathway" id="UPA00275">
    <property type="reaction ID" value="UER00399"/>
</dbReference>
<feature type="site" description="Essential for catalytic activity" evidence="7">
    <location>
        <position position="182"/>
    </location>
</feature>
<dbReference type="Proteomes" id="UP000199119">
    <property type="component" value="Unassembled WGS sequence"/>
</dbReference>
<dbReference type="InterPro" id="IPR017945">
    <property type="entry name" value="DHBP_synth_RibB-like_a/b_dom"/>
</dbReference>
<reference evidence="10" key="1">
    <citation type="submission" date="2016-10" db="EMBL/GenBank/DDBJ databases">
        <authorList>
            <person name="Varghese N."/>
            <person name="Submissions S."/>
        </authorList>
    </citation>
    <scope>NUCLEOTIDE SEQUENCE [LARGE SCALE GENOMIC DNA]</scope>
    <source>
        <strain evidence="10">DSM 27981</strain>
    </source>
</reference>
<dbReference type="EC" id="4.1.99.12" evidence="3 7"/>
<comment type="cofactor">
    <cofactor evidence="7 8">
        <name>Mg(2+)</name>
        <dbReference type="ChEBI" id="CHEBI:18420"/>
    </cofactor>
    <cofactor evidence="7 8">
        <name>Mn(2+)</name>
        <dbReference type="ChEBI" id="CHEBI:29035"/>
    </cofactor>
    <text evidence="7 8">Binds 2 divalent metal cations per subunit. Magnesium or manganese.</text>
</comment>
<dbReference type="SUPFAM" id="SSF55821">
    <property type="entry name" value="YrdC/RibB"/>
    <property type="match status" value="1"/>
</dbReference>
<evidence type="ECO:0000313" key="9">
    <source>
        <dbReference type="EMBL" id="SFE80751.1"/>
    </source>
</evidence>
<feature type="binding site" evidence="7">
    <location>
        <begin position="43"/>
        <end position="44"/>
    </location>
    <ligand>
        <name>D-ribulose 5-phosphate</name>
        <dbReference type="ChEBI" id="CHEBI:58121"/>
    </ligand>
</feature>
<evidence type="ECO:0000256" key="7">
    <source>
        <dbReference type="HAMAP-Rule" id="MF_00180"/>
    </source>
</evidence>
<comment type="similarity">
    <text evidence="7 8">Belongs to the DHBP synthase family.</text>
</comment>
<comment type="catalytic activity">
    <reaction evidence="7 8">
        <text>D-ribulose 5-phosphate = (2S)-2-hydroxy-3-oxobutyl phosphate + formate + H(+)</text>
        <dbReference type="Rhea" id="RHEA:18457"/>
        <dbReference type="ChEBI" id="CHEBI:15378"/>
        <dbReference type="ChEBI" id="CHEBI:15740"/>
        <dbReference type="ChEBI" id="CHEBI:58121"/>
        <dbReference type="ChEBI" id="CHEBI:58830"/>
        <dbReference type="EC" id="4.1.99.12"/>
    </reaction>
</comment>
<dbReference type="RefSeq" id="WP_092939477.1">
    <property type="nucleotide sequence ID" value="NZ_FONX01000005.1"/>
</dbReference>
<dbReference type="EMBL" id="FONX01000005">
    <property type="protein sequence ID" value="SFE80751.1"/>
    <property type="molecule type" value="Genomic_DNA"/>
</dbReference>
<protein>
    <recommendedName>
        <fullName evidence="4 7">3,4-dihydroxy-2-butanone 4-phosphate synthase</fullName>
        <shortName evidence="7 8">DHBP synthase</shortName>
        <ecNumber evidence="3 7">4.1.99.12</ecNumber>
    </recommendedName>
</protein>
<evidence type="ECO:0000256" key="4">
    <source>
        <dbReference type="ARBA" id="ARBA00018836"/>
    </source>
</evidence>
<comment type="subunit">
    <text evidence="7 8">Homodimer.</text>
</comment>
<dbReference type="Pfam" id="PF00926">
    <property type="entry name" value="DHBP_synthase"/>
    <property type="match status" value="1"/>
</dbReference>
<keyword evidence="7 8" id="KW-0456">Lyase</keyword>
<evidence type="ECO:0000256" key="5">
    <source>
        <dbReference type="ARBA" id="ARBA00022619"/>
    </source>
</evidence>
<evidence type="ECO:0000256" key="6">
    <source>
        <dbReference type="ARBA" id="ARBA00022723"/>
    </source>
</evidence>
<dbReference type="GO" id="GO:0009231">
    <property type="term" value="P:riboflavin biosynthetic process"/>
    <property type="evidence" value="ECO:0007669"/>
    <property type="project" value="UniProtKB-UniRule"/>
</dbReference>
<evidence type="ECO:0000256" key="8">
    <source>
        <dbReference type="RuleBase" id="RU003843"/>
    </source>
</evidence>
<evidence type="ECO:0000256" key="1">
    <source>
        <dbReference type="ARBA" id="ARBA00002284"/>
    </source>
</evidence>
<keyword evidence="7 8" id="KW-0460">Magnesium</keyword>
<proteinExistence type="inferred from homology"/>
<dbReference type="PANTHER" id="PTHR21327:SF18">
    <property type="entry name" value="3,4-DIHYDROXY-2-BUTANONE 4-PHOSPHATE SYNTHASE"/>
    <property type="match status" value="1"/>
</dbReference>
<feature type="binding site" evidence="7">
    <location>
        <position position="44"/>
    </location>
    <ligand>
        <name>Mg(2+)</name>
        <dbReference type="ChEBI" id="CHEBI:18420"/>
        <label>1</label>
    </ligand>
</feature>
<name>A0A1I2DKC5_9BURK</name>
<comment type="function">
    <text evidence="1 7 8">Catalyzes the conversion of D-ribulose 5-phosphate to formate and 3,4-dihydroxy-2-butanone 4-phosphate.</text>
</comment>
<sequence>MSSPVSLPSAPACDAGVPLAPLPEIIAAIAAGQPVLVLDDADRENEADLVCAAANMSEATMALMIREGSGIVCLCLVPEHARALGLKPMVEVNRSAFSTAFTQSIEAAHGVSTGVSAADRLQTVRCALRIPEQGEAPEVVSPGHMFPLVARPGGVLERQGHTESAVDLAVLAGLPPAGVLCELMNPDGSMARGAQVAEFAARHGLLCTTVQALVAYRQALAQPAAQALAAECAEA</sequence>
<feature type="binding site" evidence="7">
    <location>
        <position position="161"/>
    </location>
    <ligand>
        <name>Mg(2+)</name>
        <dbReference type="ChEBI" id="CHEBI:18420"/>
        <label>2</label>
    </ligand>
</feature>
<dbReference type="GO" id="GO:0005829">
    <property type="term" value="C:cytosol"/>
    <property type="evidence" value="ECO:0007669"/>
    <property type="project" value="TreeGrafter"/>
</dbReference>
<feature type="binding site" evidence="7">
    <location>
        <position position="48"/>
    </location>
    <ligand>
        <name>D-ribulose 5-phosphate</name>
        <dbReference type="ChEBI" id="CHEBI:58121"/>
    </ligand>
</feature>
<keyword evidence="5 7" id="KW-0686">Riboflavin biosynthesis</keyword>
<feature type="binding site" evidence="7">
    <location>
        <begin position="158"/>
        <end position="162"/>
    </location>
    <ligand>
        <name>D-ribulose 5-phosphate</name>
        <dbReference type="ChEBI" id="CHEBI:58121"/>
    </ligand>
</feature>
<evidence type="ECO:0000313" key="10">
    <source>
        <dbReference type="Proteomes" id="UP000199119"/>
    </source>
</evidence>
<keyword evidence="10" id="KW-1185">Reference proteome</keyword>
<organism evidence="9 10">
    <name type="scientific">Paracidovorax wautersii</name>
    <dbReference type="NCBI Taxonomy" id="1177982"/>
    <lineage>
        <taxon>Bacteria</taxon>
        <taxon>Pseudomonadati</taxon>
        <taxon>Pseudomonadota</taxon>
        <taxon>Betaproteobacteria</taxon>
        <taxon>Burkholderiales</taxon>
        <taxon>Comamonadaceae</taxon>
        <taxon>Paracidovorax</taxon>
    </lineage>
</organism>
<dbReference type="GO" id="GO:0008686">
    <property type="term" value="F:3,4-dihydroxy-2-butanone-4-phosphate synthase activity"/>
    <property type="evidence" value="ECO:0007669"/>
    <property type="project" value="UniProtKB-UniRule"/>
</dbReference>
<dbReference type="GO" id="GO:0000287">
    <property type="term" value="F:magnesium ion binding"/>
    <property type="evidence" value="ECO:0007669"/>
    <property type="project" value="UniProtKB-UniRule"/>
</dbReference>